<dbReference type="RefSeq" id="WP_117350685.1">
    <property type="nucleotide sequence ID" value="NZ_CP031742.1"/>
</dbReference>
<reference evidence="1 2" key="1">
    <citation type="submission" date="2018-08" db="EMBL/GenBank/DDBJ databases">
        <authorList>
            <person name="Ferrada E.E."/>
            <person name="Latorre B.A."/>
        </authorList>
    </citation>
    <scope>NUCLEOTIDE SEQUENCE [LARGE SCALE GENOMIC DNA]</scope>
    <source>
        <strain evidence="1 2">VK-A60T</strain>
    </source>
</reference>
<accession>A0A385DIW7</accession>
<dbReference type="EMBL" id="CP031742">
    <property type="protein sequence ID" value="AXQ58442.1"/>
    <property type="molecule type" value="Genomic_DNA"/>
</dbReference>
<evidence type="ECO:0008006" key="3">
    <source>
        <dbReference type="Google" id="ProtNLM"/>
    </source>
</evidence>
<evidence type="ECO:0000313" key="1">
    <source>
        <dbReference type="EMBL" id="AXQ58442.1"/>
    </source>
</evidence>
<name>A0A385DIW7_9ACTN</name>
<sequence>MPPPRIAAPKTCIKEEERVQQLGRCLSAEDLPGIVRTVGDLVLLFGFPYTRLLGLTTHDVIIGGDVVELCIDGHTLRLPPRGDQLLLEQWKISAERWTVNQTASTTPWLFPGQRPARPIRSEYLGLLLRRHGFEGLASRNSARLALASDLPTSVLADLTGTSISNATRWTGYARRDWLDYIASRTQI</sequence>
<dbReference type="GeneID" id="300118382"/>
<gene>
    <name evidence="1" type="ORF">D0C37_30125</name>
</gene>
<dbReference type="Proteomes" id="UP000259636">
    <property type="component" value="Chromosome"/>
</dbReference>
<protein>
    <recommendedName>
        <fullName evidence="3">Integrase</fullName>
    </recommendedName>
</protein>
<dbReference type="KEGG" id="sky:D0C37_30125"/>
<evidence type="ECO:0000313" key="2">
    <source>
        <dbReference type="Proteomes" id="UP000259636"/>
    </source>
</evidence>
<dbReference type="AlphaFoldDB" id="A0A385DIW7"/>
<proteinExistence type="predicted"/>
<organism evidence="1 2">
    <name type="scientific">Streptomyces koyangensis</name>
    <dbReference type="NCBI Taxonomy" id="188770"/>
    <lineage>
        <taxon>Bacteria</taxon>
        <taxon>Bacillati</taxon>
        <taxon>Actinomycetota</taxon>
        <taxon>Actinomycetes</taxon>
        <taxon>Kitasatosporales</taxon>
        <taxon>Streptomycetaceae</taxon>
        <taxon>Streptomyces</taxon>
        <taxon>Streptomyces aurantiacus group</taxon>
    </lineage>
</organism>